<feature type="compositionally biased region" description="Polar residues" evidence="2">
    <location>
        <begin position="1"/>
        <end position="14"/>
    </location>
</feature>
<evidence type="ECO:0000256" key="1">
    <source>
        <dbReference type="SAM" id="Coils"/>
    </source>
</evidence>
<feature type="compositionally biased region" description="Polar residues" evidence="2">
    <location>
        <begin position="124"/>
        <end position="141"/>
    </location>
</feature>
<feature type="region of interest" description="Disordered" evidence="2">
    <location>
        <begin position="1"/>
        <end position="30"/>
    </location>
</feature>
<reference evidence="3 4" key="1">
    <citation type="journal article" date="2024" name="Front Chem Biol">
        <title>Unveiling the potential of Daldinia eschscholtzii MFLUCC 19-0629 through bioactivity and bioinformatics studies for enhanced sustainable agriculture production.</title>
        <authorList>
            <person name="Brooks S."/>
            <person name="Weaver J.A."/>
            <person name="Klomchit A."/>
            <person name="Alharthi S.A."/>
            <person name="Onlamun T."/>
            <person name="Nurani R."/>
            <person name="Vong T.K."/>
            <person name="Alberti F."/>
            <person name="Greco C."/>
        </authorList>
    </citation>
    <scope>NUCLEOTIDE SEQUENCE [LARGE SCALE GENOMIC DNA]</scope>
    <source>
        <strain evidence="3">MFLUCC 19-0629</strain>
    </source>
</reference>
<sequence>MANSSGRSTRNTQGKKMAVPDSRDSDDGQFFDLFELAKPEYRLERVIASKSHASPTPPSSSYRHPSLSEHSSSRKRNPSPVNTLNGPQKKPRVSKGRQLSSTMDSSSGLPGQQTPPSQREAAGQLSSNPIDEPQMQRQESAYTELRFEVDISTQSTDTSDNLRDSTEHNASPSHPRIHSGEEMEAMPDGFQQLYNEVKRLDAEKKQREKDKISEEERIAEEKKANEMEWPGDTSAYPAESLVFMNPPGSHLRAQAVHVGIPKGYPATARISAFAVRQAGSADIEFRVARDGSSPPEIRQGATVDYKYIQLNTFFKGMKQSQADLWARQLLAQVPGLNDALVKWK</sequence>
<dbReference type="EMBL" id="JBANMG010000005">
    <property type="protein sequence ID" value="KAK6952775.1"/>
    <property type="molecule type" value="Genomic_DNA"/>
</dbReference>
<name>A0AAX6MJG1_9PEZI</name>
<keyword evidence="4" id="KW-1185">Reference proteome</keyword>
<evidence type="ECO:0000256" key="2">
    <source>
        <dbReference type="SAM" id="MobiDB-lite"/>
    </source>
</evidence>
<evidence type="ECO:0000313" key="3">
    <source>
        <dbReference type="EMBL" id="KAK6952775.1"/>
    </source>
</evidence>
<gene>
    <name evidence="3" type="ORF">Daesc_005069</name>
</gene>
<feature type="compositionally biased region" description="Polar residues" evidence="2">
    <location>
        <begin position="97"/>
        <end position="117"/>
    </location>
</feature>
<dbReference type="Proteomes" id="UP001369815">
    <property type="component" value="Unassembled WGS sequence"/>
</dbReference>
<feature type="coiled-coil region" evidence="1">
    <location>
        <begin position="190"/>
        <end position="225"/>
    </location>
</feature>
<dbReference type="AlphaFoldDB" id="A0AAX6MJG1"/>
<evidence type="ECO:0000313" key="4">
    <source>
        <dbReference type="Proteomes" id="UP001369815"/>
    </source>
</evidence>
<protein>
    <submittedName>
        <fullName evidence="3">Uncharacterized protein</fullName>
    </submittedName>
</protein>
<comment type="caution">
    <text evidence="3">The sequence shown here is derived from an EMBL/GenBank/DDBJ whole genome shotgun (WGS) entry which is preliminary data.</text>
</comment>
<proteinExistence type="predicted"/>
<feature type="compositionally biased region" description="Polar residues" evidence="2">
    <location>
        <begin position="51"/>
        <end position="63"/>
    </location>
</feature>
<organism evidence="3 4">
    <name type="scientific">Daldinia eschscholtzii</name>
    <dbReference type="NCBI Taxonomy" id="292717"/>
    <lineage>
        <taxon>Eukaryota</taxon>
        <taxon>Fungi</taxon>
        <taxon>Dikarya</taxon>
        <taxon>Ascomycota</taxon>
        <taxon>Pezizomycotina</taxon>
        <taxon>Sordariomycetes</taxon>
        <taxon>Xylariomycetidae</taxon>
        <taxon>Xylariales</taxon>
        <taxon>Hypoxylaceae</taxon>
        <taxon>Daldinia</taxon>
    </lineage>
</organism>
<keyword evidence="1" id="KW-0175">Coiled coil</keyword>
<accession>A0AAX6MJG1</accession>
<feature type="region of interest" description="Disordered" evidence="2">
    <location>
        <begin position="48"/>
        <end position="180"/>
    </location>
</feature>